<dbReference type="InterPro" id="IPR050922">
    <property type="entry name" value="LytR/CpsA/Psr_CW_biosynth"/>
</dbReference>
<protein>
    <submittedName>
        <fullName evidence="7">LCP family protein</fullName>
    </submittedName>
</protein>
<comment type="similarity">
    <text evidence="1">Belongs to the LytR/CpsA/Psr (LCP) family.</text>
</comment>
<evidence type="ECO:0000313" key="8">
    <source>
        <dbReference type="Proteomes" id="UP001595882"/>
    </source>
</evidence>
<evidence type="ECO:0000313" key="7">
    <source>
        <dbReference type="EMBL" id="MFC4402962.1"/>
    </source>
</evidence>
<evidence type="ECO:0000256" key="5">
    <source>
        <dbReference type="SAM" id="MobiDB-lite"/>
    </source>
</evidence>
<feature type="region of interest" description="Disordered" evidence="5">
    <location>
        <begin position="329"/>
        <end position="350"/>
    </location>
</feature>
<keyword evidence="4" id="KW-0472">Membrane</keyword>
<proteinExistence type="inferred from homology"/>
<comment type="caution">
    <text evidence="7">The sequence shown here is derived from an EMBL/GenBank/DDBJ whole genome shotgun (WGS) entry which is preliminary data.</text>
</comment>
<dbReference type="PANTHER" id="PTHR33392">
    <property type="entry name" value="POLYISOPRENYL-TEICHOIC ACID--PEPTIDOGLYCAN TEICHOIC ACID TRANSFERASE TAGU"/>
    <property type="match status" value="1"/>
</dbReference>
<dbReference type="Gene3D" id="3.40.630.190">
    <property type="entry name" value="LCP protein"/>
    <property type="match status" value="1"/>
</dbReference>
<feature type="domain" description="Cell envelope-related transcriptional attenuator" evidence="6">
    <location>
        <begin position="100"/>
        <end position="246"/>
    </location>
</feature>
<keyword evidence="2" id="KW-0812">Transmembrane</keyword>
<dbReference type="NCBIfam" id="TIGR00350">
    <property type="entry name" value="lytR_cpsA_psr"/>
    <property type="match status" value="1"/>
</dbReference>
<evidence type="ECO:0000256" key="2">
    <source>
        <dbReference type="ARBA" id="ARBA00022692"/>
    </source>
</evidence>
<dbReference type="PANTHER" id="PTHR33392:SF3">
    <property type="entry name" value="POLYISOPRENYL-TEICHOIC ACID--PEPTIDOGLYCAN TEICHOIC ACID TRANSFERASE TAGT"/>
    <property type="match status" value="1"/>
</dbReference>
<keyword evidence="8" id="KW-1185">Reference proteome</keyword>
<evidence type="ECO:0000256" key="4">
    <source>
        <dbReference type="ARBA" id="ARBA00022989"/>
    </source>
</evidence>
<name>A0ABV8WUN9_9BACI</name>
<dbReference type="InterPro" id="IPR004474">
    <property type="entry name" value="LytR_CpsA_psr"/>
</dbReference>
<reference evidence="8" key="1">
    <citation type="journal article" date="2019" name="Int. J. Syst. Evol. Microbiol.">
        <title>The Global Catalogue of Microorganisms (GCM) 10K type strain sequencing project: providing services to taxonomists for standard genome sequencing and annotation.</title>
        <authorList>
            <consortium name="The Broad Institute Genomics Platform"/>
            <consortium name="The Broad Institute Genome Sequencing Center for Infectious Disease"/>
            <person name="Wu L."/>
            <person name="Ma J."/>
        </authorList>
    </citation>
    <scope>NUCLEOTIDE SEQUENCE [LARGE SCALE GENOMIC DNA]</scope>
    <source>
        <strain evidence="8">CCUG 37865</strain>
    </source>
</reference>
<keyword evidence="3" id="KW-0735">Signal-anchor</keyword>
<keyword evidence="4" id="KW-1133">Transmembrane helix</keyword>
<dbReference type="EMBL" id="JBHSDT010000004">
    <property type="protein sequence ID" value="MFC4402962.1"/>
    <property type="molecule type" value="Genomic_DNA"/>
</dbReference>
<evidence type="ECO:0000259" key="6">
    <source>
        <dbReference type="Pfam" id="PF03816"/>
    </source>
</evidence>
<dbReference type="RefSeq" id="WP_390251049.1">
    <property type="nucleotide sequence ID" value="NZ_JBHSDT010000004.1"/>
</dbReference>
<accession>A0ABV8WUN9</accession>
<dbReference type="Proteomes" id="UP001595882">
    <property type="component" value="Unassembled WGS sequence"/>
</dbReference>
<organism evidence="7 8">
    <name type="scientific">Gracilibacillus xinjiangensis</name>
    <dbReference type="NCBI Taxonomy" id="1193282"/>
    <lineage>
        <taxon>Bacteria</taxon>
        <taxon>Bacillati</taxon>
        <taxon>Bacillota</taxon>
        <taxon>Bacilli</taxon>
        <taxon>Bacillales</taxon>
        <taxon>Bacillaceae</taxon>
        <taxon>Gracilibacillus</taxon>
    </lineage>
</organism>
<sequence length="350" mass="39279">MSESRNEFRKIAKKRKRMRRLVFALVLVVFLAGGVGVYAMNLINKAEEVVKDSYEDDGRDDGSLLRDGAVNPEQDNISILFIGIDESDKRLETNQTNQLSDALILATLNSEDHSVKLLSIPRDTYTYVPERDRYTKINHAHSYGGPKATIETVENFLDVPVDYYVRVNFNAFMDVVDTLGGITVDVPVEIYEQDSRDVANAIHLTPGVQQLDGEEALALARTRKIDNDIERGKRQQEIFKAIVKRALSVDSVLKYDDILEAVGNNMKTNMTFNEMQSLIAYAKTGNINMETYTLDGQDSYINNIYYYQVDETSLANMSDTLNTHLSMETTTSVQAPNQSTSSLSAQPGTE</sequence>
<evidence type="ECO:0000256" key="3">
    <source>
        <dbReference type="ARBA" id="ARBA00022968"/>
    </source>
</evidence>
<dbReference type="Pfam" id="PF03816">
    <property type="entry name" value="LytR_cpsA_psr"/>
    <property type="match status" value="1"/>
</dbReference>
<gene>
    <name evidence="7" type="ORF">ACFOY7_07735</name>
</gene>
<evidence type="ECO:0000256" key="1">
    <source>
        <dbReference type="ARBA" id="ARBA00006068"/>
    </source>
</evidence>